<dbReference type="AlphaFoldDB" id="A0A7C4LNH4"/>
<accession>A0A7C4LNH4</accession>
<dbReference type="InterPro" id="IPR027417">
    <property type="entry name" value="P-loop_NTPase"/>
</dbReference>
<protein>
    <recommendedName>
        <fullName evidence="2">Sulfotransferase family protein</fullName>
    </recommendedName>
</protein>
<evidence type="ECO:0008006" key="2">
    <source>
        <dbReference type="Google" id="ProtNLM"/>
    </source>
</evidence>
<gene>
    <name evidence="1" type="ORF">ENS64_12785</name>
</gene>
<dbReference type="EMBL" id="DSVQ01000016">
    <property type="protein sequence ID" value="HGT40118.1"/>
    <property type="molecule type" value="Genomic_DNA"/>
</dbReference>
<reference evidence="1" key="1">
    <citation type="journal article" date="2020" name="mSystems">
        <title>Genome- and Community-Level Interaction Insights into Carbon Utilization and Element Cycling Functions of Hydrothermarchaeota in Hydrothermal Sediment.</title>
        <authorList>
            <person name="Zhou Z."/>
            <person name="Liu Y."/>
            <person name="Xu W."/>
            <person name="Pan J."/>
            <person name="Luo Z.H."/>
            <person name="Li M."/>
        </authorList>
    </citation>
    <scope>NUCLEOTIDE SEQUENCE [LARGE SCALE GENOMIC DNA]</scope>
    <source>
        <strain evidence="1">SpSt-508</strain>
    </source>
</reference>
<name>A0A7C4LNH4_9PLAN</name>
<dbReference type="Gene3D" id="3.40.50.300">
    <property type="entry name" value="P-loop containing nucleotide triphosphate hydrolases"/>
    <property type="match status" value="1"/>
</dbReference>
<dbReference type="SUPFAM" id="SSF52540">
    <property type="entry name" value="P-loop containing nucleoside triphosphate hydrolases"/>
    <property type="match status" value="1"/>
</dbReference>
<sequence length="293" mass="33576">MGTVINVCGPSFSGTTMLELMLANSPTGFCCGEVAFWYRPLHGGHRRIDCSCGAAPCPVWPRLLQVSPHRLHAEILRTQGVELATDSSKRLSWTIDVNRWAGRGQFRVVNCAIWKQPAAYVHSHWKRGAPLDTALRRYVRYYQRLLETGLPLITVNYEQLVQNPAECLHAVCLAAGIDYFPGKEAFWRRTQHQLYGNQGTRRQLGREDGGIQAAEQFCEEFHHQWRAVGSQLTASPWQHVLSSLVRRDVLHGPPPAAAHRPRWIQPPWYYRQRLHDGLRRAFRWYRPLPQPGT</sequence>
<proteinExistence type="predicted"/>
<organism evidence="1">
    <name type="scientific">Schlesneria paludicola</name>
    <dbReference type="NCBI Taxonomy" id="360056"/>
    <lineage>
        <taxon>Bacteria</taxon>
        <taxon>Pseudomonadati</taxon>
        <taxon>Planctomycetota</taxon>
        <taxon>Planctomycetia</taxon>
        <taxon>Planctomycetales</taxon>
        <taxon>Planctomycetaceae</taxon>
        <taxon>Schlesneria</taxon>
    </lineage>
</organism>
<comment type="caution">
    <text evidence="1">The sequence shown here is derived from an EMBL/GenBank/DDBJ whole genome shotgun (WGS) entry which is preliminary data.</text>
</comment>
<evidence type="ECO:0000313" key="1">
    <source>
        <dbReference type="EMBL" id="HGT40118.1"/>
    </source>
</evidence>